<evidence type="ECO:0000313" key="3">
    <source>
        <dbReference type="Proteomes" id="UP000308197"/>
    </source>
</evidence>
<dbReference type="InParanoid" id="A0A5C3NP55"/>
<proteinExistence type="predicted"/>
<dbReference type="EMBL" id="ML212520">
    <property type="protein sequence ID" value="TFK78459.1"/>
    <property type="molecule type" value="Genomic_DNA"/>
</dbReference>
<evidence type="ECO:0000256" key="1">
    <source>
        <dbReference type="SAM" id="MobiDB-lite"/>
    </source>
</evidence>
<organism evidence="2 3">
    <name type="scientific">Polyporus arcularius HHB13444</name>
    <dbReference type="NCBI Taxonomy" id="1314778"/>
    <lineage>
        <taxon>Eukaryota</taxon>
        <taxon>Fungi</taxon>
        <taxon>Dikarya</taxon>
        <taxon>Basidiomycota</taxon>
        <taxon>Agaricomycotina</taxon>
        <taxon>Agaricomycetes</taxon>
        <taxon>Polyporales</taxon>
        <taxon>Polyporaceae</taxon>
        <taxon>Polyporus</taxon>
    </lineage>
</organism>
<name>A0A5C3NP55_9APHY</name>
<feature type="region of interest" description="Disordered" evidence="1">
    <location>
        <begin position="229"/>
        <end position="265"/>
    </location>
</feature>
<dbReference type="Proteomes" id="UP000308197">
    <property type="component" value="Unassembled WGS sequence"/>
</dbReference>
<gene>
    <name evidence="2" type="ORF">K466DRAFT_570823</name>
</gene>
<reference evidence="2 3" key="1">
    <citation type="journal article" date="2019" name="Nat. Ecol. Evol.">
        <title>Megaphylogeny resolves global patterns of mushroom evolution.</title>
        <authorList>
            <person name="Varga T."/>
            <person name="Krizsan K."/>
            <person name="Foldi C."/>
            <person name="Dima B."/>
            <person name="Sanchez-Garcia M."/>
            <person name="Sanchez-Ramirez S."/>
            <person name="Szollosi G.J."/>
            <person name="Szarkandi J.G."/>
            <person name="Papp V."/>
            <person name="Albert L."/>
            <person name="Andreopoulos W."/>
            <person name="Angelini C."/>
            <person name="Antonin V."/>
            <person name="Barry K.W."/>
            <person name="Bougher N.L."/>
            <person name="Buchanan P."/>
            <person name="Buyck B."/>
            <person name="Bense V."/>
            <person name="Catcheside P."/>
            <person name="Chovatia M."/>
            <person name="Cooper J."/>
            <person name="Damon W."/>
            <person name="Desjardin D."/>
            <person name="Finy P."/>
            <person name="Geml J."/>
            <person name="Haridas S."/>
            <person name="Hughes K."/>
            <person name="Justo A."/>
            <person name="Karasinski D."/>
            <person name="Kautmanova I."/>
            <person name="Kiss B."/>
            <person name="Kocsube S."/>
            <person name="Kotiranta H."/>
            <person name="LaButti K.M."/>
            <person name="Lechner B.E."/>
            <person name="Liimatainen K."/>
            <person name="Lipzen A."/>
            <person name="Lukacs Z."/>
            <person name="Mihaltcheva S."/>
            <person name="Morgado L.N."/>
            <person name="Niskanen T."/>
            <person name="Noordeloos M.E."/>
            <person name="Ohm R.A."/>
            <person name="Ortiz-Santana B."/>
            <person name="Ovrebo C."/>
            <person name="Racz N."/>
            <person name="Riley R."/>
            <person name="Savchenko A."/>
            <person name="Shiryaev A."/>
            <person name="Soop K."/>
            <person name="Spirin V."/>
            <person name="Szebenyi C."/>
            <person name="Tomsovsky M."/>
            <person name="Tulloss R.E."/>
            <person name="Uehling J."/>
            <person name="Grigoriev I.V."/>
            <person name="Vagvolgyi C."/>
            <person name="Papp T."/>
            <person name="Martin F.M."/>
            <person name="Miettinen O."/>
            <person name="Hibbett D.S."/>
            <person name="Nagy L.G."/>
        </authorList>
    </citation>
    <scope>NUCLEOTIDE SEQUENCE [LARGE SCALE GENOMIC DNA]</scope>
    <source>
        <strain evidence="2 3">HHB13444</strain>
    </source>
</reference>
<keyword evidence="3" id="KW-1185">Reference proteome</keyword>
<accession>A0A5C3NP55</accession>
<dbReference type="AlphaFoldDB" id="A0A5C3NP55"/>
<feature type="non-terminal residue" evidence="2">
    <location>
        <position position="311"/>
    </location>
</feature>
<sequence length="311" mass="35303">MDYIPEPFVGLVQVKLRSDCRYGPHDPLHWPQLYSPEFEFLCALRRRRTQGQLETDPLWRTPQEAVDFELIEGTIFKCFRSPQTYLGLSSILRGVQRYCLMICAFMEYTRRLSIAEFSPYETSECEFMGAFTTDPLCFQRLLGAGIPVWFIRHDTAVLDTGVVKLLTVVKRAENIPMAEWQDGAPPVYSGLVGEAHLASICRRALMYADVSRAPLLVRGEQGVSATVVHDRNDSSASTRDTRPVTGPTRNTRKARARGTDHVHVSHLRGRDKFVDPQHEWMPAALPAWQHAMALVNRSNPAKRGGALWGYW</sequence>
<protein>
    <submittedName>
        <fullName evidence="2">Uncharacterized protein</fullName>
    </submittedName>
</protein>
<evidence type="ECO:0000313" key="2">
    <source>
        <dbReference type="EMBL" id="TFK78459.1"/>
    </source>
</evidence>